<keyword evidence="1" id="KW-0472">Membrane</keyword>
<protein>
    <submittedName>
        <fullName evidence="3">Glycosyl transferase</fullName>
    </submittedName>
    <submittedName>
        <fullName evidence="4">Glycosyltransferase family 4 protein</fullName>
    </submittedName>
</protein>
<dbReference type="EMBL" id="SSXP01000002">
    <property type="protein sequence ID" value="TII08969.1"/>
    <property type="molecule type" value="Genomic_DNA"/>
</dbReference>
<keyword evidence="4" id="KW-0808">Transferase</keyword>
<dbReference type="SUPFAM" id="SSF53756">
    <property type="entry name" value="UDP-Glycosyltransferase/glycogen phosphorylase"/>
    <property type="match status" value="1"/>
</dbReference>
<evidence type="ECO:0000313" key="4">
    <source>
        <dbReference type="EMBL" id="TII08969.1"/>
    </source>
</evidence>
<evidence type="ECO:0000313" key="3">
    <source>
        <dbReference type="EMBL" id="CYX33562.1"/>
    </source>
</evidence>
<feature type="domain" description="Glycosyl transferase family 1" evidence="2">
    <location>
        <begin position="217"/>
        <end position="374"/>
    </location>
</feature>
<dbReference type="AlphaFoldDB" id="A0A0Z8U9G0"/>
<dbReference type="PANTHER" id="PTHR12526">
    <property type="entry name" value="GLYCOSYLTRANSFERASE"/>
    <property type="match status" value="1"/>
</dbReference>
<evidence type="ECO:0000256" key="1">
    <source>
        <dbReference type="SAM" id="Phobius"/>
    </source>
</evidence>
<dbReference type="Proteomes" id="UP000305768">
    <property type="component" value="Unassembled WGS sequence"/>
</dbReference>
<feature type="transmembrane region" description="Helical" evidence="1">
    <location>
        <begin position="82"/>
        <end position="103"/>
    </location>
</feature>
<dbReference type="Proteomes" id="UP000072353">
    <property type="component" value="Unassembled WGS sequence"/>
</dbReference>
<dbReference type="Gene3D" id="3.40.50.2000">
    <property type="entry name" value="Glycogen Phosphorylase B"/>
    <property type="match status" value="2"/>
</dbReference>
<sequence length="401" mass="46277">MKIALVFDGLQIGGIERVGSDYAKLLVSNNHEVTIFNLNPSLTDMEENFPEECNIIRYSYSRKFAPEQYTQLVKKGYFYKCAYPIIFTLLSLFNVLLKVFILFDRRFQKEFDVVIAFSGHFNDLTFVANNFIKNKRKLCWLHGALYSYLLISDGYLNLYRKIQNLVVLVDDAQEEVLSYHSGLEKQLNITKLYNPTFIAHKPLQQDLISSLKARYGDFIIMVSRFSYPHKDHYTVAKALEILNEKYGLLPNLLFIGDGPEEDLVKRFVAKLPEEVSKHIHFMGAQKNVENYYASAKLLVHASVAGEGLPTIILEGLSYQLPMVVTDSKTGPREILGDNQYGLLSSVKHPEDMADKIYELLTNSDLYDKYRLRSKERVEDFSPQNIQFQLEEMLSKLILEEK</sequence>
<dbReference type="InterPro" id="IPR001296">
    <property type="entry name" value="Glyco_trans_1"/>
</dbReference>
<reference evidence="4 6" key="2">
    <citation type="submission" date="2019-04" db="EMBL/GenBank/DDBJ databases">
        <title>Genome analysis of Streptococcus suis strain WUSS425.</title>
        <authorList>
            <person name="Chen H."/>
            <person name="Gao X."/>
            <person name="Wu Z."/>
        </authorList>
    </citation>
    <scope>NUCLEOTIDE SEQUENCE [LARGE SCALE GENOMIC DNA]</scope>
    <source>
        <strain evidence="4 6">WUSS425</strain>
    </source>
</reference>
<keyword evidence="1" id="KW-0812">Transmembrane</keyword>
<dbReference type="Pfam" id="PF00534">
    <property type="entry name" value="Glycos_transf_1"/>
    <property type="match status" value="1"/>
</dbReference>
<proteinExistence type="predicted"/>
<evidence type="ECO:0000259" key="2">
    <source>
        <dbReference type="Pfam" id="PF00534"/>
    </source>
</evidence>
<dbReference type="RefSeq" id="WP_044768749.1">
    <property type="nucleotide sequence ID" value="NZ_CEIE01000029.1"/>
</dbReference>
<evidence type="ECO:0000313" key="5">
    <source>
        <dbReference type="Proteomes" id="UP000072353"/>
    </source>
</evidence>
<organism evidence="4 6">
    <name type="scientific">Streptococcus suis</name>
    <dbReference type="NCBI Taxonomy" id="1307"/>
    <lineage>
        <taxon>Bacteria</taxon>
        <taxon>Bacillati</taxon>
        <taxon>Bacillota</taxon>
        <taxon>Bacilli</taxon>
        <taxon>Lactobacillales</taxon>
        <taxon>Streptococcaceae</taxon>
        <taxon>Streptococcus</taxon>
    </lineage>
</organism>
<reference evidence="3 5" key="1">
    <citation type="submission" date="2016-02" db="EMBL/GenBank/DDBJ databases">
        <authorList>
            <consortium name="Pathogen Informatics"/>
        </authorList>
    </citation>
    <scope>NUCLEOTIDE SEQUENCE [LARGE SCALE GENOMIC DNA]</scope>
    <source>
        <strain evidence="3 5">SS975</strain>
    </source>
</reference>
<name>A0A0Z8U9G0_STRSU</name>
<evidence type="ECO:0000313" key="6">
    <source>
        <dbReference type="Proteomes" id="UP000305768"/>
    </source>
</evidence>
<comment type="caution">
    <text evidence="4">The sequence shown here is derived from an EMBL/GenBank/DDBJ whole genome shotgun (WGS) entry which is preliminary data.</text>
</comment>
<keyword evidence="1" id="KW-1133">Transmembrane helix</keyword>
<gene>
    <name evidence="3" type="primary">wefM</name>
    <name evidence="3" type="ORF">ERS132521_00638</name>
    <name evidence="4" type="ORF">FAJ34_02805</name>
</gene>
<accession>A0A0Z8U9G0</accession>
<dbReference type="GO" id="GO:0016757">
    <property type="term" value="F:glycosyltransferase activity"/>
    <property type="evidence" value="ECO:0007669"/>
    <property type="project" value="InterPro"/>
</dbReference>
<dbReference type="EMBL" id="FILL01000004">
    <property type="protein sequence ID" value="CYX33562.1"/>
    <property type="molecule type" value="Genomic_DNA"/>
</dbReference>